<dbReference type="EC" id="3.2.1.21" evidence="3"/>
<dbReference type="Proteomes" id="UP000286907">
    <property type="component" value="Chromosome"/>
</dbReference>
<evidence type="ECO:0000256" key="1">
    <source>
        <dbReference type="ARBA" id="ARBA00000448"/>
    </source>
</evidence>
<dbReference type="PANTHER" id="PTHR30620">
    <property type="entry name" value="PERIPLASMIC BETA-GLUCOSIDASE-RELATED"/>
    <property type="match status" value="1"/>
</dbReference>
<sequence>MTLEEKIGQLQQISGDFFGDDGSSVTGPLSSYQVSKKQLNNVGSVLGISGADNVIKIQKEYLTNNRLHIPLVFMADIIHGYKTIFPIPLALGASWNPELVKKVAAASAAEAAAAGIDVTFSPMADLVRDPRWGRVMESTGEDPYLNGMLAESFVDGYQGELPIDQTHVAATVKHFAAYGAPEAGREYNTVDMSEWRFREQYLPAYQKAVEAKALLVMTSFNILFGVPATGNNHLMRQILRKELGFSGVLISDWNAINEMIDHGVANDASQAAAKAIKAGTDIDMMSFAFLGSLEKLAATNVEIKRLIDESATRVLQLKETLGLFEDPYRGISAEKEAKVVLSKKHLDLAKKAAEESIVLLKNRQHILPVNSEKSIALIGAKADTGDLLGNWSWKGDVSTTRTIRAAMATHFSNLAFENGYSFDPSDNETDLKKKAIALAKKQDVIIYVAGLTASQSGEASSMTDIRLPKMQLDLLTELAKLRKPIVTIVITGRPLDLTVVDQLSDAVLLAWFPGTLGAAAITDILSGLVNPSGKLSMTFPRSVGQVPIYYNHYNTGRPVTTSPSDKNNIYLSKYIDSSNDPLYPFGFGLSYANFTLKGLKLSNKVFGAGETITASVNVKNDSKITGTTTLQWYIHDLTADVVRPIKELKHFQRIQLAAGSEKTAYFKISTQELSYIHSDLTRSSDEGFFNLLVGFSSETQLETTFLFKN</sequence>
<comment type="catalytic activity">
    <reaction evidence="1">
        <text>Hydrolysis of terminal, non-reducing beta-D-glucosyl residues with release of beta-D-glucose.</text>
        <dbReference type="EC" id="3.2.1.21"/>
    </reaction>
</comment>
<dbReference type="InterPro" id="IPR036881">
    <property type="entry name" value="Glyco_hydro_3_C_sf"/>
</dbReference>
<evidence type="ECO:0000313" key="9">
    <source>
        <dbReference type="EMBL" id="MDN6900011.1"/>
    </source>
</evidence>
<gene>
    <name evidence="10" type="ORF">DLJ48_03345</name>
    <name evidence="9" type="ORF">EVC35_03180</name>
</gene>
<organism evidence="9 12">
    <name type="scientific">Oenococcus sicerae</name>
    <dbReference type="NCBI Taxonomy" id="2203724"/>
    <lineage>
        <taxon>Bacteria</taxon>
        <taxon>Bacillati</taxon>
        <taxon>Bacillota</taxon>
        <taxon>Bacilli</taxon>
        <taxon>Lactobacillales</taxon>
        <taxon>Lactobacillaceae</taxon>
        <taxon>Oenococcus</taxon>
    </lineage>
</organism>
<evidence type="ECO:0000256" key="2">
    <source>
        <dbReference type="ARBA" id="ARBA00005336"/>
    </source>
</evidence>
<dbReference type="Pfam" id="PF14310">
    <property type="entry name" value="Fn3-like"/>
    <property type="match status" value="1"/>
</dbReference>
<dbReference type="InterPro" id="IPR013783">
    <property type="entry name" value="Ig-like_fold"/>
</dbReference>
<dbReference type="SUPFAM" id="SSF51445">
    <property type="entry name" value="(Trans)glycosidases"/>
    <property type="match status" value="1"/>
</dbReference>
<dbReference type="InterPro" id="IPR036962">
    <property type="entry name" value="Glyco_hydro_3_N_sf"/>
</dbReference>
<dbReference type="InterPro" id="IPR026891">
    <property type="entry name" value="Fn3-like"/>
</dbReference>
<dbReference type="Proteomes" id="UP001167919">
    <property type="component" value="Unassembled WGS sequence"/>
</dbReference>
<reference evidence="10 11" key="1">
    <citation type="journal article" date="2019" name="Syst. Appl. Microbiol.">
        <title>Oenococcus sicerae sp. nov., isolated from French cider.</title>
        <authorList>
            <person name="Cousin F.J."/>
            <person name="Le Guellec R."/>
            <person name="Chagnot C."/>
            <person name="Goux D."/>
            <person name="Dalmasso M."/>
            <person name="Laplace J.M."/>
            <person name="Cretenet M."/>
        </authorList>
    </citation>
    <scope>NUCLEOTIDE SEQUENCE [LARGE SCALE GENOMIC DNA]</scope>
    <source>
        <strain evidence="10 11">UCMA 15228</strain>
    </source>
</reference>
<reference evidence="10" key="3">
    <citation type="submission" date="2020-01" db="EMBL/GenBank/DDBJ databases">
        <authorList>
            <person name="Cousin F.J."/>
            <person name="Le Guellec R."/>
            <person name="Cretenet M."/>
        </authorList>
    </citation>
    <scope>NUCLEOTIDE SEQUENCE</scope>
    <source>
        <strain evidence="10">UCMA 15228</strain>
    </source>
</reference>
<accession>A0AAJ1RDN8</accession>
<dbReference type="GO" id="GO:0009251">
    <property type="term" value="P:glucan catabolic process"/>
    <property type="evidence" value="ECO:0007669"/>
    <property type="project" value="TreeGrafter"/>
</dbReference>
<evidence type="ECO:0000256" key="4">
    <source>
        <dbReference type="ARBA" id="ARBA00022729"/>
    </source>
</evidence>
<keyword evidence="6 7" id="KW-0326">Glycosidase</keyword>
<dbReference type="AlphaFoldDB" id="A0AAJ1RDN8"/>
<dbReference type="InterPro" id="IPR051915">
    <property type="entry name" value="Cellulose_Degrad_GH3"/>
</dbReference>
<proteinExistence type="inferred from homology"/>
<dbReference type="InterPro" id="IPR019800">
    <property type="entry name" value="Glyco_hydro_3_AS"/>
</dbReference>
<dbReference type="Gene3D" id="2.60.40.10">
    <property type="entry name" value="Immunoglobulins"/>
    <property type="match status" value="1"/>
</dbReference>
<comment type="similarity">
    <text evidence="2 7">Belongs to the glycosyl hydrolase 3 family.</text>
</comment>
<dbReference type="Gene3D" id="3.20.20.300">
    <property type="entry name" value="Glycoside hydrolase, family 3, N-terminal domain"/>
    <property type="match status" value="1"/>
</dbReference>
<evidence type="ECO:0000256" key="7">
    <source>
        <dbReference type="RuleBase" id="RU361161"/>
    </source>
</evidence>
<evidence type="ECO:0000259" key="8">
    <source>
        <dbReference type="SMART" id="SM01217"/>
    </source>
</evidence>
<evidence type="ECO:0000256" key="3">
    <source>
        <dbReference type="ARBA" id="ARBA00012744"/>
    </source>
</evidence>
<evidence type="ECO:0000313" key="11">
    <source>
        <dbReference type="Proteomes" id="UP000286907"/>
    </source>
</evidence>
<dbReference type="Pfam" id="PF01915">
    <property type="entry name" value="Glyco_hydro_3_C"/>
    <property type="match status" value="1"/>
</dbReference>
<dbReference type="Pfam" id="PF00933">
    <property type="entry name" value="Glyco_hydro_3"/>
    <property type="match status" value="1"/>
</dbReference>
<protein>
    <recommendedName>
        <fullName evidence="3">beta-glucosidase</fullName>
        <ecNumber evidence="3">3.2.1.21</ecNumber>
    </recommendedName>
</protein>
<evidence type="ECO:0000313" key="10">
    <source>
        <dbReference type="EMBL" id="QAS70617.1"/>
    </source>
</evidence>
<dbReference type="PANTHER" id="PTHR30620:SF16">
    <property type="entry name" value="LYSOSOMAL BETA GLUCOSIDASE"/>
    <property type="match status" value="1"/>
</dbReference>
<dbReference type="InterPro" id="IPR001764">
    <property type="entry name" value="Glyco_hydro_3_N"/>
</dbReference>
<feature type="domain" description="Fibronectin type III-like" evidence="8">
    <location>
        <begin position="628"/>
        <end position="697"/>
    </location>
</feature>
<keyword evidence="5 7" id="KW-0378">Hydrolase</keyword>
<dbReference type="SMART" id="SM01217">
    <property type="entry name" value="Fn3_like"/>
    <property type="match status" value="1"/>
</dbReference>
<dbReference type="PROSITE" id="PS00775">
    <property type="entry name" value="GLYCOSYL_HYDROL_F3"/>
    <property type="match status" value="1"/>
</dbReference>
<dbReference type="InterPro" id="IPR002772">
    <property type="entry name" value="Glyco_hydro_3_C"/>
</dbReference>
<dbReference type="EMBL" id="CP029684">
    <property type="protein sequence ID" value="QAS70617.1"/>
    <property type="molecule type" value="Genomic_DNA"/>
</dbReference>
<evidence type="ECO:0000313" key="12">
    <source>
        <dbReference type="Proteomes" id="UP001167919"/>
    </source>
</evidence>
<dbReference type="PRINTS" id="PR00133">
    <property type="entry name" value="GLHYDRLASE3"/>
</dbReference>
<name>A0AAJ1RDN8_9LACO</name>
<dbReference type="InterPro" id="IPR017853">
    <property type="entry name" value="GH"/>
</dbReference>
<evidence type="ECO:0000256" key="6">
    <source>
        <dbReference type="ARBA" id="ARBA00023295"/>
    </source>
</evidence>
<dbReference type="SUPFAM" id="SSF52279">
    <property type="entry name" value="Beta-D-glucan exohydrolase, C-terminal domain"/>
    <property type="match status" value="1"/>
</dbReference>
<evidence type="ECO:0000256" key="5">
    <source>
        <dbReference type="ARBA" id="ARBA00022801"/>
    </source>
</evidence>
<keyword evidence="11" id="KW-1185">Reference proteome</keyword>
<dbReference type="Gene3D" id="3.40.50.1700">
    <property type="entry name" value="Glycoside hydrolase family 3 C-terminal domain"/>
    <property type="match status" value="1"/>
</dbReference>
<keyword evidence="4" id="KW-0732">Signal</keyword>
<dbReference type="RefSeq" id="WP_128685891.1">
    <property type="nucleotide sequence ID" value="NZ_CP029684.2"/>
</dbReference>
<dbReference type="GO" id="GO:0008422">
    <property type="term" value="F:beta-glucosidase activity"/>
    <property type="evidence" value="ECO:0007669"/>
    <property type="project" value="UniProtKB-EC"/>
</dbReference>
<dbReference type="EMBL" id="SDWY01000002">
    <property type="protein sequence ID" value="MDN6900011.1"/>
    <property type="molecule type" value="Genomic_DNA"/>
</dbReference>
<reference evidence="9" key="2">
    <citation type="submission" date="2019-01" db="EMBL/GenBank/DDBJ databases">
        <title>Oenococcus sicerae UCMA17102.</title>
        <authorList>
            <person name="Cousin F.J."/>
            <person name="Le Guellec R."/>
            <person name="Cretenet M."/>
        </authorList>
    </citation>
    <scope>NUCLEOTIDE SEQUENCE</scope>
    <source>
        <strain evidence="9">UCMA17102</strain>
    </source>
</reference>